<evidence type="ECO:0000256" key="1">
    <source>
        <dbReference type="ARBA" id="ARBA00022679"/>
    </source>
</evidence>
<feature type="compositionally biased region" description="Polar residues" evidence="7">
    <location>
        <begin position="717"/>
        <end position="732"/>
    </location>
</feature>
<dbReference type="SUPFAM" id="SSF53098">
    <property type="entry name" value="Ribonuclease H-like"/>
    <property type="match status" value="2"/>
</dbReference>
<dbReference type="CDD" id="cd09274">
    <property type="entry name" value="RNase_HI_RT_Ty3"/>
    <property type="match status" value="1"/>
</dbReference>
<dbReference type="Gene3D" id="3.30.420.10">
    <property type="entry name" value="Ribonuclease H-like superfamily/Ribonuclease H"/>
    <property type="match status" value="2"/>
</dbReference>
<feature type="compositionally biased region" description="Polar residues" evidence="7">
    <location>
        <begin position="695"/>
        <end position="709"/>
    </location>
</feature>
<dbReference type="GO" id="GO:0003964">
    <property type="term" value="F:RNA-directed DNA polymerase activity"/>
    <property type="evidence" value="ECO:0007669"/>
    <property type="project" value="UniProtKB-KW"/>
</dbReference>
<evidence type="ECO:0000313" key="9">
    <source>
        <dbReference type="EMBL" id="GEU62595.1"/>
    </source>
</evidence>
<dbReference type="Pfam" id="PF17917">
    <property type="entry name" value="RT_RNaseH"/>
    <property type="match status" value="1"/>
</dbReference>
<keyword evidence="1" id="KW-0808">Transferase</keyword>
<dbReference type="GO" id="GO:0016787">
    <property type="term" value="F:hydrolase activity"/>
    <property type="evidence" value="ECO:0007669"/>
    <property type="project" value="UniProtKB-KW"/>
</dbReference>
<reference evidence="9" key="1">
    <citation type="journal article" date="2019" name="Sci. Rep.">
        <title>Draft genome of Tanacetum cinerariifolium, the natural source of mosquito coil.</title>
        <authorList>
            <person name="Yamashiro T."/>
            <person name="Shiraishi A."/>
            <person name="Satake H."/>
            <person name="Nakayama K."/>
        </authorList>
    </citation>
    <scope>NUCLEOTIDE SEQUENCE</scope>
</reference>
<keyword evidence="2" id="KW-0548">Nucleotidyltransferase</keyword>
<feature type="region of interest" description="Disordered" evidence="7">
    <location>
        <begin position="695"/>
        <end position="732"/>
    </location>
</feature>
<feature type="domain" description="Integrase catalytic" evidence="8">
    <location>
        <begin position="1876"/>
        <end position="2032"/>
    </location>
</feature>
<dbReference type="CDD" id="cd09272">
    <property type="entry name" value="RNase_HI_RT_Ty1"/>
    <property type="match status" value="1"/>
</dbReference>
<keyword evidence="5" id="KW-0378">Hydrolase</keyword>
<evidence type="ECO:0000256" key="6">
    <source>
        <dbReference type="ARBA" id="ARBA00022918"/>
    </source>
</evidence>
<evidence type="ECO:0000259" key="8">
    <source>
        <dbReference type="PROSITE" id="PS50994"/>
    </source>
</evidence>
<evidence type="ECO:0000256" key="2">
    <source>
        <dbReference type="ARBA" id="ARBA00022695"/>
    </source>
</evidence>
<dbReference type="InterPro" id="IPR025724">
    <property type="entry name" value="GAG-pre-integrase_dom"/>
</dbReference>
<dbReference type="GO" id="GO:0008270">
    <property type="term" value="F:zinc ion binding"/>
    <property type="evidence" value="ECO:0007669"/>
    <property type="project" value="InterPro"/>
</dbReference>
<dbReference type="InterPro" id="IPR043128">
    <property type="entry name" value="Rev_trsase/Diguanyl_cyclase"/>
</dbReference>
<dbReference type="GO" id="GO:0003676">
    <property type="term" value="F:nucleic acid binding"/>
    <property type="evidence" value="ECO:0007669"/>
    <property type="project" value="InterPro"/>
</dbReference>
<dbReference type="InterPro" id="IPR057670">
    <property type="entry name" value="SH3_retrovirus"/>
</dbReference>
<sequence>MKHNGVSDDVLRLFLFPYSLMHHAIAWYDRLPRNSIHSFDAGLENRPHMLNKESYVPWSSLLLQYVKSRPNGKLIHNSIINGPYVRRMIPEPGDPNLKVLVNETFHVQTDDELTEKELKHIKADDQAIQTILLGLPEDIYAAVDSCETAQEIWDLNGYNDVQNVRNQVIWNAIQNSRVQSVRNQNGLIGVPGNANQNLNGNGNIVAARDDGNAIGHNGNQIRCDNCKGLGHFARNCTVRPMRRDVAYLQTQLLNAQKEEAGIQLQAEEFDLMVVAADLDEIEEVKANYLDVAFRRNACFVKNLEGVDLLSGNRTTNLYTINLHEMASASPIYLMVCASSTKSWLWHQRLSYPNFDTINDLAKNDLVLGLPKFKYHKEHLCSSCEQGKRKRVSHPPKPVPNSRQRLHLLHMDLCGPMRIASINGKRYVLVIVDDYSRYTWVQFLRSKDEAPEVIKTFLKRISILLQSPVIIIRIENDTEFKYLVLKEYFDSVGISHQVSSVRTPQQNGVVERKNWTLVEAAKTILIFSRAPLFLWAEAIATVCFTQNRSIIHCHFNKTPYELINGRKPDISFLHVFEALFYLKNDREDIGKLGAKGDIGFFIGYSADSCAYGIFNRRTKEIMETMNMSFDELLEMAFEHRSSKPKLQSMTYGQISSGLDLNYALSTITTQQLTEGELDLLFEAMYDDYIGGQLSATPRTDSATQAHQVRQTSTTSTSIANTAPMPTNSSSQATYFPIPSQDIFKNKNDEKNTVIRNKSRLVVRGYRQEEGLDFEESFALVARMEAIRIFLAYDAHKSFTVFQTDVKTALLHGTLKEDVYVCQPKGFIDADHPSHVYKLKKALYGLKQAPRAWYDELLMFLLHNHFFKGTIDPMLFIRRFDDDILLVHVYVDDIIFGSTHPMYTHLFFNLMKSRFEMSIIGEMTFFLWLQVNQSPCGIFINQSNYVLQILKKYGMESCNPVGTPMEIKDKLDLDQIETPVDATKYCSMIGALMYLTSSRPDIDSGFELIGFSDANYAGCKDTFKSTFVGPQFLEYVSLSACCAQVLWMRTQLMDYGFHFNKIPIYYDLKSAIAISCNPVQHSRTKHIAVRYHFIKEHVEKGAIELYFVKTDYQLADLFTKALSADRFNYLVCRLVPTEMELVLEQSQQGSSHEVLVRTEGVKELKRISPEVVRQLEMMNKNISEMMRQFQTVQAVDTKCETCGGPHSFTECPAIGGYTQETAYATTGSLPRNTVPNPRVDLKAITTQSSVTLAGPSVSPPPSKEVAREPESITDHVLTGSTNNVPPLVVQPSPAFTSSTHISSSKMPEVTKDTKLREKDDILAVKLVEIFRNLHFKLSFADALLHMPKFALMFKSLLTNKEKLFDLATTPVNENCSTVFLKKLPGKLGDPDKFLIPCDFPKFDECLALTDLGASINLMPLSIWKKLSLPELTSTTGQALIDVYGEELTLSVDDEAITFNVGQTSKYSYNDAESINQIDVIDVACEKYVQQVLGFSNNSKSGIPTPTSDLIISSSPSFTPFEGNDDYYDTEGDILYLEKLLNEDPSPNLPPVKTEDLKQVDAIMTNPSIEEPLDLELKELPSYLEYAFLEGTDKLPKIISKELKDEEKSALLKVLKSHKWAIAWKNSDIKGHAGFYRRFIQDFSKISRPMTHLLEKETPFNFSKEYIESFNTLKKKLTGAPILVAPDWDLPFEIMCDASDYAVGVVLGQRKTKHFQPIHYASKTMMDAQAHYTTTEKELLALVYAFEKFRLYLDLSKTIVYTDHSALKYLLAKQDSKPRLLRWIPLLQEFNVIIRDKKGAENLVAGHLSRLENSHQDELENKEITETFPLETLDQVIRRCGQEAIDIFMACHNGPTGGHHGANLTAKKSLILVFIGLLFTEMPMTWSHGVTLVNIKAKYHNVMKCLKMQFKFARFSKFGASILWDHSYLPKEANIFSWPLTICLNGDRGTHFCNDQFAKVMLKYGVTHRLSTAYHPQTSGQVEVSNRGLKQILERTIGKNHASWSDKLDDALWAFRTAFKTPIGCTPYKLVYRKACHLPIKLEITPDLEASRARGFVHRPLELQSLAYGNPIS</sequence>
<organism evidence="9">
    <name type="scientific">Tanacetum cinerariifolium</name>
    <name type="common">Dalmatian daisy</name>
    <name type="synonym">Chrysanthemum cinerariifolium</name>
    <dbReference type="NCBI Taxonomy" id="118510"/>
    <lineage>
        <taxon>Eukaryota</taxon>
        <taxon>Viridiplantae</taxon>
        <taxon>Streptophyta</taxon>
        <taxon>Embryophyta</taxon>
        <taxon>Tracheophyta</taxon>
        <taxon>Spermatophyta</taxon>
        <taxon>Magnoliopsida</taxon>
        <taxon>eudicotyledons</taxon>
        <taxon>Gunneridae</taxon>
        <taxon>Pentapetalae</taxon>
        <taxon>asterids</taxon>
        <taxon>campanulids</taxon>
        <taxon>Asterales</taxon>
        <taxon>Asteraceae</taxon>
        <taxon>Asteroideae</taxon>
        <taxon>Anthemideae</taxon>
        <taxon>Anthemidinae</taxon>
        <taxon>Tanacetum</taxon>
    </lineage>
</organism>
<dbReference type="PROSITE" id="PS50994">
    <property type="entry name" value="INTEGRASE"/>
    <property type="match status" value="2"/>
</dbReference>
<accession>A0A6L2LR68</accession>
<protein>
    <submittedName>
        <fullName evidence="9">Retrovirus-related Pol polyprotein from transposon TNT 1-94</fullName>
    </submittedName>
</protein>
<dbReference type="InterPro" id="IPR036397">
    <property type="entry name" value="RNaseH_sf"/>
</dbReference>
<dbReference type="Pfam" id="PF13976">
    <property type="entry name" value="gag_pre-integrs"/>
    <property type="match status" value="1"/>
</dbReference>
<dbReference type="SUPFAM" id="SSF56672">
    <property type="entry name" value="DNA/RNA polymerases"/>
    <property type="match status" value="2"/>
</dbReference>
<gene>
    <name evidence="9" type="ORF">Tci_034573</name>
</gene>
<feature type="domain" description="Integrase catalytic" evidence="8">
    <location>
        <begin position="393"/>
        <end position="566"/>
    </location>
</feature>
<comment type="caution">
    <text evidence="9">The sequence shown here is derived from an EMBL/GenBank/DDBJ whole genome shotgun (WGS) entry which is preliminary data.</text>
</comment>
<dbReference type="PANTHER" id="PTHR37984">
    <property type="entry name" value="PROTEIN CBG26694"/>
    <property type="match status" value="1"/>
</dbReference>
<name>A0A6L2LR68_TANCI</name>
<dbReference type="GO" id="GO:0004519">
    <property type="term" value="F:endonuclease activity"/>
    <property type="evidence" value="ECO:0007669"/>
    <property type="project" value="UniProtKB-KW"/>
</dbReference>
<dbReference type="EMBL" id="BKCJ010004702">
    <property type="protein sequence ID" value="GEU62595.1"/>
    <property type="molecule type" value="Genomic_DNA"/>
</dbReference>
<evidence type="ECO:0000256" key="5">
    <source>
        <dbReference type="ARBA" id="ARBA00022801"/>
    </source>
</evidence>
<dbReference type="Gene3D" id="3.30.70.270">
    <property type="match status" value="1"/>
</dbReference>
<dbReference type="Pfam" id="PF00665">
    <property type="entry name" value="rve"/>
    <property type="match status" value="1"/>
</dbReference>
<proteinExistence type="predicted"/>
<evidence type="ECO:0000256" key="4">
    <source>
        <dbReference type="ARBA" id="ARBA00022759"/>
    </source>
</evidence>
<dbReference type="InterPro" id="IPR001584">
    <property type="entry name" value="Integrase_cat-core"/>
</dbReference>
<evidence type="ECO:0000256" key="7">
    <source>
        <dbReference type="SAM" id="MobiDB-lite"/>
    </source>
</evidence>
<dbReference type="InterPro" id="IPR050951">
    <property type="entry name" value="Retrovirus_Pol_polyprotein"/>
</dbReference>
<dbReference type="GO" id="GO:0015074">
    <property type="term" value="P:DNA integration"/>
    <property type="evidence" value="ECO:0007669"/>
    <property type="project" value="InterPro"/>
</dbReference>
<evidence type="ECO:0000256" key="3">
    <source>
        <dbReference type="ARBA" id="ARBA00022722"/>
    </source>
</evidence>
<keyword evidence="6" id="KW-0695">RNA-directed DNA polymerase</keyword>
<dbReference type="InterPro" id="IPR041373">
    <property type="entry name" value="RT_RNaseH"/>
</dbReference>
<dbReference type="PANTHER" id="PTHR37984:SF5">
    <property type="entry name" value="PROTEIN NYNRIN-LIKE"/>
    <property type="match status" value="1"/>
</dbReference>
<dbReference type="InterPro" id="IPR013103">
    <property type="entry name" value="RVT_2"/>
</dbReference>
<dbReference type="Pfam" id="PF25597">
    <property type="entry name" value="SH3_retrovirus"/>
    <property type="match status" value="1"/>
</dbReference>
<keyword evidence="4" id="KW-0255">Endonuclease</keyword>
<dbReference type="SMART" id="SM00343">
    <property type="entry name" value="ZnF_C2HC"/>
    <property type="match status" value="2"/>
</dbReference>
<dbReference type="Pfam" id="PF07727">
    <property type="entry name" value="RVT_2"/>
    <property type="match status" value="1"/>
</dbReference>
<dbReference type="InterPro" id="IPR012337">
    <property type="entry name" value="RNaseH-like_sf"/>
</dbReference>
<keyword evidence="3" id="KW-0540">Nuclease</keyword>
<dbReference type="InterPro" id="IPR043502">
    <property type="entry name" value="DNA/RNA_pol_sf"/>
</dbReference>
<dbReference type="InterPro" id="IPR001878">
    <property type="entry name" value="Znf_CCHC"/>
</dbReference>